<feature type="compositionally biased region" description="Basic and acidic residues" evidence="3">
    <location>
        <begin position="14"/>
        <end position="27"/>
    </location>
</feature>
<dbReference type="InterPro" id="IPR001441">
    <property type="entry name" value="UPP_synth-like"/>
</dbReference>
<comment type="cofactor">
    <cofactor evidence="2">
        <name>Mg(2+)</name>
        <dbReference type="ChEBI" id="CHEBI:18420"/>
    </cofactor>
    <text evidence="2">Binds 2 magnesium ions per subunit.</text>
</comment>
<keyword evidence="2" id="KW-0479">Metal-binding</keyword>
<dbReference type="PANTHER" id="PTHR10291">
    <property type="entry name" value="DEHYDRODOLICHYL DIPHOSPHATE SYNTHASE FAMILY MEMBER"/>
    <property type="match status" value="1"/>
</dbReference>
<feature type="region of interest" description="Disordered" evidence="3">
    <location>
        <begin position="1"/>
        <end position="59"/>
    </location>
</feature>
<dbReference type="FunFam" id="3.40.1180.10:FF:000001">
    <property type="entry name" value="(2E,6E)-farnesyl-diphosphate-specific ditrans,polycis-undecaprenyl-diphosphate synthase"/>
    <property type="match status" value="1"/>
</dbReference>
<keyword evidence="2" id="KW-0460">Magnesium</keyword>
<sequence length="290" mass="31587">MSSGLRFPAALMGGRDRSPDGPDDSRPSSKGRPSSGPGAEKEGQGFGQLGPEGMDASDPAVPRHVAIIMDGNGRWAERRHLPRVAGHRAGAEAVRRTMQAAVDAGVEVLTVYAFSSENWRRSAEEVSDLKGLMRFYVERELETLQREQVRLKLIGDPGAFGPELGGKLQAALERTRDNGRLTLVVALNYGSQTEIAAAARALARRAVEGRITPDQIDEAAIAGLLQTHDLPPLDLLIRTSGEVRLSNFLLWQAAYAELVFTDTLWPDFDEAAFNGALAEFARRQRRFGGR</sequence>
<dbReference type="CDD" id="cd00475">
    <property type="entry name" value="Cis_IPPS"/>
    <property type="match status" value="1"/>
</dbReference>
<dbReference type="InterPro" id="IPR036424">
    <property type="entry name" value="UPP_synth-like_sf"/>
</dbReference>
<keyword evidence="1 2" id="KW-0808">Transferase</keyword>
<feature type="binding site" evidence="2">
    <location>
        <begin position="71"/>
        <end position="74"/>
    </location>
    <ligand>
        <name>substrate</name>
    </ligand>
</feature>
<evidence type="ECO:0000256" key="1">
    <source>
        <dbReference type="ARBA" id="ARBA00022679"/>
    </source>
</evidence>
<feature type="binding site" evidence="2">
    <location>
        <position position="238"/>
    </location>
    <ligand>
        <name>substrate</name>
    </ligand>
</feature>
<feature type="binding site" evidence="2">
    <location>
        <position position="75"/>
    </location>
    <ligand>
        <name>substrate</name>
    </ligand>
</feature>
<proteinExistence type="inferred from homology"/>
<dbReference type="GO" id="GO:0008834">
    <property type="term" value="F:ditrans,polycis-undecaprenyl-diphosphate synthase [(2E,6E)-farnesyl-diphosphate specific] activity"/>
    <property type="evidence" value="ECO:0007669"/>
    <property type="project" value="TreeGrafter"/>
</dbReference>
<dbReference type="Gene3D" id="3.40.1180.10">
    <property type="entry name" value="Decaprenyl diphosphate synthase-like"/>
    <property type="match status" value="1"/>
</dbReference>
<gene>
    <name evidence="4" type="ORF">AVDCRST_MAG31-120</name>
</gene>
<dbReference type="Pfam" id="PF01255">
    <property type="entry name" value="Prenyltransf"/>
    <property type="match status" value="1"/>
</dbReference>
<feature type="binding site" evidence="2">
    <location>
        <position position="83"/>
    </location>
    <ligand>
        <name>substrate</name>
    </ligand>
</feature>
<dbReference type="EC" id="2.5.1.-" evidence="2"/>
<dbReference type="HAMAP" id="MF_01139">
    <property type="entry name" value="ISPT"/>
    <property type="match status" value="1"/>
</dbReference>
<feature type="binding site" evidence="2">
    <location>
        <position position="87"/>
    </location>
    <ligand>
        <name>substrate</name>
    </ligand>
</feature>
<feature type="active site" evidence="2">
    <location>
        <position position="70"/>
    </location>
</feature>
<dbReference type="InterPro" id="IPR018520">
    <property type="entry name" value="UPP_synth-like_CS"/>
</dbReference>
<evidence type="ECO:0000256" key="3">
    <source>
        <dbReference type="SAM" id="MobiDB-lite"/>
    </source>
</evidence>
<dbReference type="GO" id="GO:0016094">
    <property type="term" value="P:polyprenol biosynthetic process"/>
    <property type="evidence" value="ECO:0007669"/>
    <property type="project" value="TreeGrafter"/>
</dbReference>
<dbReference type="AlphaFoldDB" id="A0A6J4SMT3"/>
<dbReference type="GO" id="GO:0000287">
    <property type="term" value="F:magnesium ion binding"/>
    <property type="evidence" value="ECO:0007669"/>
    <property type="project" value="UniProtKB-UniRule"/>
</dbReference>
<evidence type="ECO:0000313" key="4">
    <source>
        <dbReference type="EMBL" id="CAA9496465.1"/>
    </source>
</evidence>
<feature type="binding site" evidence="2">
    <location>
        <position position="70"/>
    </location>
    <ligand>
        <name>Mg(2+)</name>
        <dbReference type="ChEBI" id="CHEBI:18420"/>
    </ligand>
</feature>
<feature type="binding site" evidence="2">
    <location>
        <position position="119"/>
    </location>
    <ligand>
        <name>substrate</name>
    </ligand>
</feature>
<reference evidence="4" key="1">
    <citation type="submission" date="2020-02" db="EMBL/GenBank/DDBJ databases">
        <authorList>
            <person name="Meier V. D."/>
        </authorList>
    </citation>
    <scope>NUCLEOTIDE SEQUENCE</scope>
    <source>
        <strain evidence="4">AVDCRST_MAG31</strain>
    </source>
</reference>
<dbReference type="EMBL" id="CADCWA010000008">
    <property type="protein sequence ID" value="CAA9496465.1"/>
    <property type="molecule type" value="Genomic_DNA"/>
</dbReference>
<dbReference type="SUPFAM" id="SSF64005">
    <property type="entry name" value="Undecaprenyl diphosphate synthase"/>
    <property type="match status" value="1"/>
</dbReference>
<organism evidence="4">
    <name type="scientific">uncultured Sphingomonas sp</name>
    <dbReference type="NCBI Taxonomy" id="158754"/>
    <lineage>
        <taxon>Bacteria</taxon>
        <taxon>Pseudomonadati</taxon>
        <taxon>Pseudomonadota</taxon>
        <taxon>Alphaproteobacteria</taxon>
        <taxon>Sphingomonadales</taxon>
        <taxon>Sphingomonadaceae</taxon>
        <taxon>Sphingomonas</taxon>
        <taxon>environmental samples</taxon>
    </lineage>
</organism>
<name>A0A6J4SMT3_9SPHN</name>
<comment type="function">
    <text evidence="2">Catalyzes the condensation of isopentenyl diphosphate (IPP) with allylic pyrophosphates generating different type of terpenoids.</text>
</comment>
<dbReference type="PANTHER" id="PTHR10291:SF0">
    <property type="entry name" value="DEHYDRODOLICHYL DIPHOSPHATE SYNTHASE 2"/>
    <property type="match status" value="1"/>
</dbReference>
<feature type="binding site" evidence="2">
    <location>
        <position position="121"/>
    </location>
    <ligand>
        <name>substrate</name>
    </ligand>
</feature>
<feature type="active site" description="Proton acceptor" evidence="2">
    <location>
        <position position="118"/>
    </location>
</feature>
<evidence type="ECO:0000256" key="2">
    <source>
        <dbReference type="HAMAP-Rule" id="MF_01139"/>
    </source>
</evidence>
<dbReference type="PROSITE" id="PS01066">
    <property type="entry name" value="UPP_SYNTHASE"/>
    <property type="match status" value="1"/>
</dbReference>
<dbReference type="GO" id="GO:0005829">
    <property type="term" value="C:cytosol"/>
    <property type="evidence" value="ECO:0007669"/>
    <property type="project" value="TreeGrafter"/>
</dbReference>
<comment type="similarity">
    <text evidence="2">Belongs to the UPP synthase family.</text>
</comment>
<feature type="binding site" evidence="2">
    <location>
        <position position="257"/>
    </location>
    <ligand>
        <name>Mg(2+)</name>
        <dbReference type="ChEBI" id="CHEBI:18420"/>
    </ligand>
</feature>
<feature type="compositionally biased region" description="Low complexity" evidence="3">
    <location>
        <begin position="28"/>
        <end position="38"/>
    </location>
</feature>
<dbReference type="NCBIfam" id="TIGR00055">
    <property type="entry name" value="uppS"/>
    <property type="match status" value="1"/>
</dbReference>
<comment type="subunit">
    <text evidence="2">Homodimer.</text>
</comment>
<accession>A0A6J4SMT3</accession>
<feature type="binding site" evidence="2">
    <location>
        <begin position="115"/>
        <end position="117"/>
    </location>
    <ligand>
        <name>substrate</name>
    </ligand>
</feature>
<protein>
    <recommendedName>
        <fullName evidence="2">Isoprenyl transferase</fullName>
        <ecNumber evidence="2">2.5.1.-</ecNumber>
    </recommendedName>
</protein>
<feature type="binding site" evidence="2">
    <location>
        <begin position="244"/>
        <end position="246"/>
    </location>
    <ligand>
        <name>substrate</name>
    </ligand>
</feature>